<keyword evidence="4" id="KW-0949">S-adenosyl-L-methionine</keyword>
<gene>
    <name evidence="10" type="ORF">BK798_02145</name>
</gene>
<dbReference type="SMART" id="SM00729">
    <property type="entry name" value="Elp3"/>
    <property type="match status" value="1"/>
</dbReference>
<dbReference type="PANTHER" id="PTHR43409:SF7">
    <property type="entry name" value="BLL1977 PROTEIN"/>
    <property type="match status" value="1"/>
</dbReference>
<dbReference type="InterPro" id="IPR034466">
    <property type="entry name" value="Methyltransferase_Class_B"/>
</dbReference>
<dbReference type="Pfam" id="PF04055">
    <property type="entry name" value="Radical_SAM"/>
    <property type="match status" value="1"/>
</dbReference>
<dbReference type="GO" id="GO:0031419">
    <property type="term" value="F:cobalamin binding"/>
    <property type="evidence" value="ECO:0007669"/>
    <property type="project" value="InterPro"/>
</dbReference>
<keyword evidence="6" id="KW-0408">Iron</keyword>
<dbReference type="Gene3D" id="3.80.30.20">
    <property type="entry name" value="tm_1862 like domain"/>
    <property type="match status" value="1"/>
</dbReference>
<keyword evidence="2" id="KW-0489">Methyltransferase</keyword>
<dbReference type="GeneID" id="35118141"/>
<dbReference type="Pfam" id="PF02310">
    <property type="entry name" value="B12-binding"/>
    <property type="match status" value="1"/>
</dbReference>
<keyword evidence="5" id="KW-0479">Metal-binding</keyword>
<dbReference type="PROSITE" id="PS51332">
    <property type="entry name" value="B12_BINDING"/>
    <property type="match status" value="1"/>
</dbReference>
<dbReference type="SUPFAM" id="SSF102114">
    <property type="entry name" value="Radical SAM enzymes"/>
    <property type="match status" value="1"/>
</dbReference>
<dbReference type="SFLD" id="SFLDS00029">
    <property type="entry name" value="Radical_SAM"/>
    <property type="match status" value="1"/>
</dbReference>
<keyword evidence="3" id="KW-0808">Transferase</keyword>
<organism evidence="10 11">
    <name type="scientific">Methanobrevibacter smithii</name>
    <dbReference type="NCBI Taxonomy" id="2173"/>
    <lineage>
        <taxon>Archaea</taxon>
        <taxon>Methanobacteriati</taxon>
        <taxon>Methanobacteriota</taxon>
        <taxon>Methanomada group</taxon>
        <taxon>Methanobacteria</taxon>
        <taxon>Methanobacteriales</taxon>
        <taxon>Methanobacteriaceae</taxon>
        <taxon>Methanobrevibacter</taxon>
    </lineage>
</organism>
<evidence type="ECO:0000256" key="5">
    <source>
        <dbReference type="ARBA" id="ARBA00022723"/>
    </source>
</evidence>
<comment type="cofactor">
    <cofactor evidence="1">
        <name>[4Fe-4S] cluster</name>
        <dbReference type="ChEBI" id="CHEBI:49883"/>
    </cofactor>
</comment>
<evidence type="ECO:0000313" key="11">
    <source>
        <dbReference type="Proteomes" id="UP000232133"/>
    </source>
</evidence>
<dbReference type="InterPro" id="IPR007197">
    <property type="entry name" value="rSAM"/>
</dbReference>
<evidence type="ECO:0000256" key="7">
    <source>
        <dbReference type="ARBA" id="ARBA00023014"/>
    </source>
</evidence>
<protein>
    <submittedName>
        <fullName evidence="10">B12-binding domain-containing radical SAM protein</fullName>
    </submittedName>
</protein>
<keyword evidence="7" id="KW-0411">Iron-sulfur</keyword>
<dbReference type="PROSITE" id="PS51918">
    <property type="entry name" value="RADICAL_SAM"/>
    <property type="match status" value="1"/>
</dbReference>
<evidence type="ECO:0000259" key="9">
    <source>
        <dbReference type="PROSITE" id="PS51918"/>
    </source>
</evidence>
<dbReference type="Proteomes" id="UP000232133">
    <property type="component" value="Chromosome"/>
</dbReference>
<evidence type="ECO:0000256" key="2">
    <source>
        <dbReference type="ARBA" id="ARBA00022603"/>
    </source>
</evidence>
<dbReference type="InterPro" id="IPR036724">
    <property type="entry name" value="Cobalamin-bd_sf"/>
</dbReference>
<dbReference type="EMBL" id="CP017803">
    <property type="protein sequence ID" value="ATZ59297.1"/>
    <property type="molecule type" value="Genomic_DNA"/>
</dbReference>
<dbReference type="InterPro" id="IPR023404">
    <property type="entry name" value="rSAM_horseshoe"/>
</dbReference>
<dbReference type="SFLD" id="SFLDG01123">
    <property type="entry name" value="methyltransferase_(Class_B)"/>
    <property type="match status" value="1"/>
</dbReference>
<name>A0A2H4U599_METSM</name>
<dbReference type="PANTHER" id="PTHR43409">
    <property type="entry name" value="ANAEROBIC MAGNESIUM-PROTOPORPHYRIN IX MONOMETHYL ESTER CYCLASE-RELATED"/>
    <property type="match status" value="1"/>
</dbReference>
<dbReference type="SFLD" id="SFLDG01082">
    <property type="entry name" value="B12-binding_domain_containing"/>
    <property type="match status" value="1"/>
</dbReference>
<dbReference type="Gene3D" id="3.40.50.280">
    <property type="entry name" value="Cobalamin-binding domain"/>
    <property type="match status" value="1"/>
</dbReference>
<dbReference type="RefSeq" id="WP_100815261.1">
    <property type="nucleotide sequence ID" value="NZ_CP017803.1"/>
</dbReference>
<evidence type="ECO:0000259" key="8">
    <source>
        <dbReference type="PROSITE" id="PS51332"/>
    </source>
</evidence>
<evidence type="ECO:0000256" key="6">
    <source>
        <dbReference type="ARBA" id="ARBA00023004"/>
    </source>
</evidence>
<dbReference type="InterPro" id="IPR058240">
    <property type="entry name" value="rSAM_sf"/>
</dbReference>
<dbReference type="AlphaFoldDB" id="A0A2H4U599"/>
<evidence type="ECO:0000256" key="1">
    <source>
        <dbReference type="ARBA" id="ARBA00001966"/>
    </source>
</evidence>
<dbReference type="CDD" id="cd01335">
    <property type="entry name" value="Radical_SAM"/>
    <property type="match status" value="1"/>
</dbReference>
<dbReference type="GO" id="GO:0046872">
    <property type="term" value="F:metal ion binding"/>
    <property type="evidence" value="ECO:0007669"/>
    <property type="project" value="UniProtKB-KW"/>
</dbReference>
<dbReference type="InterPro" id="IPR051198">
    <property type="entry name" value="BchE-like"/>
</dbReference>
<evidence type="ECO:0000256" key="4">
    <source>
        <dbReference type="ARBA" id="ARBA00022691"/>
    </source>
</evidence>
<dbReference type="InterPro" id="IPR006158">
    <property type="entry name" value="Cobalamin-bd"/>
</dbReference>
<feature type="domain" description="Radical SAM core" evidence="9">
    <location>
        <begin position="189"/>
        <end position="412"/>
    </location>
</feature>
<dbReference type="InterPro" id="IPR006638">
    <property type="entry name" value="Elp3/MiaA/NifB-like_rSAM"/>
</dbReference>
<dbReference type="GO" id="GO:0003824">
    <property type="term" value="F:catalytic activity"/>
    <property type="evidence" value="ECO:0007669"/>
    <property type="project" value="InterPro"/>
</dbReference>
<dbReference type="CDD" id="cd02068">
    <property type="entry name" value="radical_SAM_B12_BD"/>
    <property type="match status" value="1"/>
</dbReference>
<feature type="domain" description="B12-binding" evidence="8">
    <location>
        <begin position="7"/>
        <end position="142"/>
    </location>
</feature>
<evidence type="ECO:0000313" key="10">
    <source>
        <dbReference type="EMBL" id="ATZ59297.1"/>
    </source>
</evidence>
<evidence type="ECO:0000256" key="3">
    <source>
        <dbReference type="ARBA" id="ARBA00022679"/>
    </source>
</evidence>
<sequence>MKVLFVNPPQTASKYKFMGVIAPPLGIAYMAGVLQENNIDVEILDASAEDMDFKDVEKELLKIKPDLVALTALTPTIGRALETAQVVKETLPDSIVVMGGYHPTFNFIETLEDENVDIVIRGEGEYIMLNLVQALENQSSLHDVKGIVFEDKNSKEIVVNPEAPLIQDLDELPFPALNLLPMKKYRLLDMDTHMTTMITTRGCPMQCSFCSSAAMHGKKIRERSVENIVDEIEYLKTNYDIDTIAFMDDTFTLKKRKVMAICDEILKRNIEIMWGCTSRVDTLDEKLLKKMKEAGCITIFIGVESADQQQLDNMCKNTTIAKIENAFKIAHKLKIRTIASVALGMPGDTKEIMNKTVKFVHKLKPNYAIYSLATPYPGTRFYKEAFEKNLIKIKDWSKYTLITPILETIDCSLNDMRKIQAKAFMKFYLRPHYIIRQFLQDGPYLLKTIFGVIKTALSKTPKNTDYNKRELKNI</sequence>
<proteinExistence type="predicted"/>
<dbReference type="SUPFAM" id="SSF52242">
    <property type="entry name" value="Cobalamin (vitamin B12)-binding domain"/>
    <property type="match status" value="1"/>
</dbReference>
<accession>A0A2H4U599</accession>
<reference evidence="10 11" key="1">
    <citation type="submission" date="2016-10" db="EMBL/GenBank/DDBJ databases">
        <authorList>
            <person name="Varghese N."/>
        </authorList>
    </citation>
    <scope>NUCLEOTIDE SEQUENCE [LARGE SCALE GENOMIC DNA]</scope>
    <source>
        <strain evidence="10 11">KB11</strain>
    </source>
</reference>
<dbReference type="GO" id="GO:0051539">
    <property type="term" value="F:4 iron, 4 sulfur cluster binding"/>
    <property type="evidence" value="ECO:0007669"/>
    <property type="project" value="UniProtKB-KW"/>
</dbReference>